<dbReference type="RefSeq" id="WP_183323024.1">
    <property type="nucleotide sequence ID" value="NZ_JACHVQ010000006.1"/>
</dbReference>
<evidence type="ECO:0000259" key="3">
    <source>
        <dbReference type="PROSITE" id="PS50173"/>
    </source>
</evidence>
<feature type="domain" description="UmuC" evidence="3">
    <location>
        <begin position="1"/>
        <end position="187"/>
    </location>
</feature>
<accession>A0A839NG48</accession>
<reference evidence="4 5" key="1">
    <citation type="submission" date="2020-08" db="EMBL/GenBank/DDBJ databases">
        <title>Sequencing the genomes of 1000 actinobacteria strains.</title>
        <authorList>
            <person name="Klenk H.-P."/>
        </authorList>
    </citation>
    <scope>NUCLEOTIDE SEQUENCE [LARGE SCALE GENOMIC DNA]</scope>
    <source>
        <strain evidence="4 5">DSM 105369</strain>
    </source>
</reference>
<feature type="chain" id="PRO_5039153771" evidence="2">
    <location>
        <begin position="22"/>
        <end position="527"/>
    </location>
</feature>
<dbReference type="InterPro" id="IPR001126">
    <property type="entry name" value="UmuC"/>
</dbReference>
<evidence type="ECO:0000256" key="2">
    <source>
        <dbReference type="SAM" id="SignalP"/>
    </source>
</evidence>
<dbReference type="CDD" id="cd03468">
    <property type="entry name" value="PolY_like"/>
    <property type="match status" value="1"/>
</dbReference>
<sequence>MISKNPVRVMMLWCPGWSVLAARLVQGIAADQALALTDRGIVVACSAAARLEGVTTGLRVRQAQHRCPDLIVLPHDVVAEARAFEPMLRAVEEKIPNVHVVRPGLAAVRAQGAGRFYGSERAAAHSLLEHLHRFTEHELRLPVDLRIAVADGLFTAEQAACSSSATDPLTIIPAGDSPAFLAGLPVAVACDKKLDNLLQRMGIRTLGDLAKLPRGQVHARFGATGLRAHQLACGEDAPVLSPRVVPPELGMHVAFDPPAAEIDRVVSRCEPAAAGFAQLLTRSALICTEIRVTIQLEPDALFERLWRHPWQFGKVEVLDRIRWQLEDLASEASTVDDDSLGASVLSVQVLPESVDDAEHHAQGLWGDRPDEKVEHTLTNLQHRLGHEAVLTSTVTGGRLLHERRVLRPWGDALPTLRERRVEQPWPGTVPGPAPATVFTSAGQVQVLTATGEPVTVDERGAVSGIPAWLRLPADRRRIEQWAGPWPIRQRWWRKVRQLNRFQLVDNSSSAWLLLADGSTWFAEARYD</sequence>
<dbReference type="EMBL" id="JACHVQ010000006">
    <property type="protein sequence ID" value="MBB2894586.1"/>
    <property type="molecule type" value="Genomic_DNA"/>
</dbReference>
<proteinExistence type="predicted"/>
<feature type="signal peptide" evidence="2">
    <location>
        <begin position="1"/>
        <end position="21"/>
    </location>
</feature>
<name>A0A839NG48_9MICO</name>
<dbReference type="PANTHER" id="PTHR35369:SF2">
    <property type="entry name" value="BLR3025 PROTEIN"/>
    <property type="match status" value="1"/>
</dbReference>
<dbReference type="Proteomes" id="UP000559182">
    <property type="component" value="Unassembled WGS sequence"/>
</dbReference>
<dbReference type="InterPro" id="IPR050356">
    <property type="entry name" value="SulA_CellDiv_inhibitor"/>
</dbReference>
<evidence type="ECO:0000313" key="4">
    <source>
        <dbReference type="EMBL" id="MBB2894586.1"/>
    </source>
</evidence>
<dbReference type="AlphaFoldDB" id="A0A839NG48"/>
<protein>
    <submittedName>
        <fullName evidence="4">Protein ImuB</fullName>
    </submittedName>
</protein>
<dbReference type="InterPro" id="IPR043502">
    <property type="entry name" value="DNA/RNA_pol_sf"/>
</dbReference>
<keyword evidence="2" id="KW-0732">Signal</keyword>
<keyword evidence="5" id="KW-1185">Reference proteome</keyword>
<gene>
    <name evidence="4" type="ORF">FHU39_004632</name>
</gene>
<comment type="caution">
    <text evidence="4">The sequence shown here is derived from an EMBL/GenBank/DDBJ whole genome shotgun (WGS) entry which is preliminary data.</text>
</comment>
<dbReference type="Gene3D" id="3.40.1170.60">
    <property type="match status" value="1"/>
</dbReference>
<evidence type="ECO:0000256" key="1">
    <source>
        <dbReference type="ARBA" id="ARBA00022763"/>
    </source>
</evidence>
<organism evidence="4 5">
    <name type="scientific">Flexivirga oryzae</name>
    <dbReference type="NCBI Taxonomy" id="1794944"/>
    <lineage>
        <taxon>Bacteria</taxon>
        <taxon>Bacillati</taxon>
        <taxon>Actinomycetota</taxon>
        <taxon>Actinomycetes</taxon>
        <taxon>Micrococcales</taxon>
        <taxon>Dermacoccaceae</taxon>
        <taxon>Flexivirga</taxon>
    </lineage>
</organism>
<dbReference type="PANTHER" id="PTHR35369">
    <property type="entry name" value="BLR3025 PROTEIN-RELATED"/>
    <property type="match status" value="1"/>
</dbReference>
<dbReference type="Gene3D" id="1.10.150.20">
    <property type="entry name" value="5' to 3' exonuclease, C-terminal subdomain"/>
    <property type="match status" value="1"/>
</dbReference>
<dbReference type="GO" id="GO:0006281">
    <property type="term" value="P:DNA repair"/>
    <property type="evidence" value="ECO:0007669"/>
    <property type="project" value="InterPro"/>
</dbReference>
<dbReference type="PROSITE" id="PS50173">
    <property type="entry name" value="UMUC"/>
    <property type="match status" value="1"/>
</dbReference>
<keyword evidence="1" id="KW-0227">DNA damage</keyword>
<dbReference type="SUPFAM" id="SSF56672">
    <property type="entry name" value="DNA/RNA polymerases"/>
    <property type="match status" value="1"/>
</dbReference>
<dbReference type="Pfam" id="PF00817">
    <property type="entry name" value="IMS"/>
    <property type="match status" value="1"/>
</dbReference>
<evidence type="ECO:0000313" key="5">
    <source>
        <dbReference type="Proteomes" id="UP000559182"/>
    </source>
</evidence>